<feature type="region of interest" description="Disordered" evidence="3">
    <location>
        <begin position="319"/>
        <end position="343"/>
    </location>
</feature>
<dbReference type="AlphaFoldDB" id="A0AA85JX64"/>
<dbReference type="SUPFAM" id="SSF54695">
    <property type="entry name" value="POZ domain"/>
    <property type="match status" value="1"/>
</dbReference>
<evidence type="ECO:0000256" key="2">
    <source>
        <dbReference type="ARBA" id="ARBA00022737"/>
    </source>
</evidence>
<feature type="domain" description="BTB" evidence="4">
    <location>
        <begin position="41"/>
        <end position="125"/>
    </location>
</feature>
<evidence type="ECO:0000259" key="4">
    <source>
        <dbReference type="PROSITE" id="PS50097"/>
    </source>
</evidence>
<dbReference type="Gene3D" id="3.30.710.10">
    <property type="entry name" value="Potassium Channel Kv1.1, Chain A"/>
    <property type="match status" value="1"/>
</dbReference>
<dbReference type="InterPro" id="IPR000210">
    <property type="entry name" value="BTB/POZ_dom"/>
</dbReference>
<dbReference type="SUPFAM" id="SSF117281">
    <property type="entry name" value="Kelch motif"/>
    <property type="match status" value="2"/>
</dbReference>
<name>A0AA85JX64_TRIRE</name>
<reference evidence="5" key="1">
    <citation type="submission" date="2022-06" db="EMBL/GenBank/DDBJ databases">
        <authorList>
            <person name="Berger JAMES D."/>
            <person name="Berger JAMES D."/>
        </authorList>
    </citation>
    <scope>NUCLEOTIDE SEQUENCE [LARGE SCALE GENOMIC DNA]</scope>
</reference>
<keyword evidence="2" id="KW-0677">Repeat</keyword>
<dbReference type="Proteomes" id="UP000050795">
    <property type="component" value="Unassembled WGS sequence"/>
</dbReference>
<evidence type="ECO:0000313" key="6">
    <source>
        <dbReference type="WBParaSite" id="TREG1_58640.1"/>
    </source>
</evidence>
<dbReference type="InterPro" id="IPR011333">
    <property type="entry name" value="SKP1/BTB/POZ_sf"/>
</dbReference>
<dbReference type="Pfam" id="PF01344">
    <property type="entry name" value="Kelch_1"/>
    <property type="match status" value="2"/>
</dbReference>
<dbReference type="InterPro" id="IPR006652">
    <property type="entry name" value="Kelch_1"/>
</dbReference>
<proteinExistence type="predicted"/>
<dbReference type="PROSITE" id="PS50097">
    <property type="entry name" value="BTB"/>
    <property type="match status" value="1"/>
</dbReference>
<dbReference type="Gene3D" id="2.120.10.80">
    <property type="entry name" value="Kelch-type beta propeller"/>
    <property type="match status" value="2"/>
</dbReference>
<evidence type="ECO:0000256" key="3">
    <source>
        <dbReference type="SAM" id="MobiDB-lite"/>
    </source>
</evidence>
<feature type="region of interest" description="Disordered" evidence="3">
    <location>
        <begin position="271"/>
        <end position="302"/>
    </location>
</feature>
<feature type="compositionally biased region" description="Low complexity" evidence="3">
    <location>
        <begin position="284"/>
        <end position="297"/>
    </location>
</feature>
<evidence type="ECO:0000256" key="1">
    <source>
        <dbReference type="ARBA" id="ARBA00022441"/>
    </source>
</evidence>
<dbReference type="PANTHER" id="PTHR24412">
    <property type="entry name" value="KELCH PROTEIN"/>
    <property type="match status" value="1"/>
</dbReference>
<dbReference type="PANTHER" id="PTHR24412:SF441">
    <property type="entry name" value="KELCH-LIKE PROTEIN 28"/>
    <property type="match status" value="1"/>
</dbReference>
<sequence length="986" mass="106823">MCALVNTQRASSKKAKAKIFEYFCKDLSSSLERISNSTGTSDVIFVVGRNVYHGHQKTLSLFSEKLKKCFQLENGEADYTHNNDCLLKVTRSESSNSLKIFIDAPVDAFEVVLNYMSTLKLTVPEELMPAVYYLSKGLQIPTLQKICTEFLINNLSINFVGVLCRFVQFNGLYTKSNEYTDSDELCLSEICLAKSLHHYLLTEADKIACSQTGILSARLIVNLTGNFNSSSSEDQGEGKCQEPSSEYLAFGVLRWAFERLLTGERLARAGSDDNVYSDDEESDGNSSSHAGENSSASQRKRAGSHFQFLAQKNLLSRSRSKDVVGGGSGGISTPQDDLISDEDDADAETEVEERACISNNLDPLRFFSTQDIRISLDINDLLLGKDENCRSKVGSQDINGSQGKNSLLTVCLTTGSQASETCLLAPTTLGVSSTSIWLGKLAGYLVSLSIKRCHPAYRSIQQLDEELMLEVNQSRSRHQSRGSSLPNHNTSMPCGLNNCVENGLNVTNSNGNDGHLESPTHSCLPAKMESDDEVCRTMTANSALHLARAAAVASVHESFSGQIYQSELLCCGGVGVGGSSSTSTDGAAMDTPMRMLEARSGFGVGHLTCDDDSKRHIVIVGGYTRKGCLDSVEIFTENNNNNSSELCSDEDCPVHPPVAGPRLTKQRGRLAVVSSYLQSHSNSPDVIYACGGSTGSKDLASVDRLTSESLKSWFANHEATKNGHTDNINTVEYTNGSHRSTETRLRTDSLVHTNNGTSTTNGSAPANISFWQPIKSLHEARTNPVAVDLSGLHQGPLISNAKGSILVAGGVCGAQYLSSVEAYIPDKDEWVYMPSMLQGRREACASVLTTRNLIVVIGGVINTNSAYRSSANITVEALDPRCAAWFYIPNPLANSIGQLRSASLTYCPNIKDNLLLVGGYNGNETLDATWIFDSAAWKWRSGPNLLFARSSCGATLTSDQRCNLIFGGYNPTKSSCGFLDTIEVIF</sequence>
<organism evidence="5 6">
    <name type="scientific">Trichobilharzia regenti</name>
    <name type="common">Nasal bird schistosome</name>
    <dbReference type="NCBI Taxonomy" id="157069"/>
    <lineage>
        <taxon>Eukaryota</taxon>
        <taxon>Metazoa</taxon>
        <taxon>Spiralia</taxon>
        <taxon>Lophotrochozoa</taxon>
        <taxon>Platyhelminthes</taxon>
        <taxon>Trematoda</taxon>
        <taxon>Digenea</taxon>
        <taxon>Strigeidida</taxon>
        <taxon>Schistosomatoidea</taxon>
        <taxon>Schistosomatidae</taxon>
        <taxon>Trichobilharzia</taxon>
    </lineage>
</organism>
<dbReference type="WBParaSite" id="TREG1_58640.1">
    <property type="protein sequence ID" value="TREG1_58640.1"/>
    <property type="gene ID" value="TREG1_58640"/>
</dbReference>
<reference evidence="6" key="2">
    <citation type="submission" date="2023-11" db="UniProtKB">
        <authorList>
            <consortium name="WormBaseParasite"/>
        </authorList>
    </citation>
    <scope>IDENTIFICATION</scope>
</reference>
<dbReference type="SMART" id="SM00225">
    <property type="entry name" value="BTB"/>
    <property type="match status" value="1"/>
</dbReference>
<keyword evidence="5" id="KW-1185">Reference proteome</keyword>
<dbReference type="SMART" id="SM00612">
    <property type="entry name" value="Kelch"/>
    <property type="match status" value="2"/>
</dbReference>
<dbReference type="Pfam" id="PF00651">
    <property type="entry name" value="BTB"/>
    <property type="match status" value="1"/>
</dbReference>
<protein>
    <recommendedName>
        <fullName evidence="4">BTB domain-containing protein</fullName>
    </recommendedName>
</protein>
<accession>A0AA85JX64</accession>
<keyword evidence="1" id="KW-0880">Kelch repeat</keyword>
<evidence type="ECO:0000313" key="5">
    <source>
        <dbReference type="Proteomes" id="UP000050795"/>
    </source>
</evidence>
<dbReference type="InterPro" id="IPR015915">
    <property type="entry name" value="Kelch-typ_b-propeller"/>
</dbReference>